<dbReference type="CDD" id="cd03010">
    <property type="entry name" value="TlpA_like_DsbE"/>
    <property type="match status" value="1"/>
</dbReference>
<evidence type="ECO:0000313" key="9">
    <source>
        <dbReference type="Proteomes" id="UP001229244"/>
    </source>
</evidence>
<evidence type="ECO:0000256" key="2">
    <source>
        <dbReference type="ARBA" id="ARBA00007758"/>
    </source>
</evidence>
<keyword evidence="9" id="KW-1185">Reference proteome</keyword>
<dbReference type="PANTHER" id="PTHR42852:SF6">
    <property type="entry name" value="THIOL:DISULFIDE INTERCHANGE PROTEIN DSBE"/>
    <property type="match status" value="1"/>
</dbReference>
<dbReference type="InterPro" id="IPR013740">
    <property type="entry name" value="Redoxin"/>
</dbReference>
<comment type="similarity">
    <text evidence="2">Belongs to the thioredoxin family. DsbE subfamily.</text>
</comment>
<accession>A0AAE3VS77</accession>
<name>A0AAE3VS77_9HYPH</name>
<dbReference type="Proteomes" id="UP001229244">
    <property type="component" value="Unassembled WGS sequence"/>
</dbReference>
<comment type="subcellular location">
    <subcellularLocation>
        <location evidence="1">Cell envelope</location>
    </subcellularLocation>
</comment>
<dbReference type="PROSITE" id="PS51352">
    <property type="entry name" value="THIOREDOXIN_2"/>
    <property type="match status" value="1"/>
</dbReference>
<dbReference type="InterPro" id="IPR004799">
    <property type="entry name" value="Periplasmic_diS_OxRdtase_DsbE"/>
</dbReference>
<dbReference type="GO" id="GO:0017004">
    <property type="term" value="P:cytochrome complex assembly"/>
    <property type="evidence" value="ECO:0007669"/>
    <property type="project" value="UniProtKB-KW"/>
</dbReference>
<keyword evidence="6" id="KW-0812">Transmembrane</keyword>
<evidence type="ECO:0000259" key="7">
    <source>
        <dbReference type="PROSITE" id="PS51352"/>
    </source>
</evidence>
<gene>
    <name evidence="8" type="ORF">J2S73_003704</name>
</gene>
<reference evidence="8" key="1">
    <citation type="submission" date="2023-07" db="EMBL/GenBank/DDBJ databases">
        <title>Genomic Encyclopedia of Type Strains, Phase IV (KMG-IV): sequencing the most valuable type-strain genomes for metagenomic binning, comparative biology and taxonomic classification.</title>
        <authorList>
            <person name="Goeker M."/>
        </authorList>
    </citation>
    <scope>NUCLEOTIDE SEQUENCE</scope>
    <source>
        <strain evidence="8">DSM 21202</strain>
    </source>
</reference>
<keyword evidence="6" id="KW-0472">Membrane</keyword>
<organism evidence="8 9">
    <name type="scientific">Amorphus orientalis</name>
    <dbReference type="NCBI Taxonomy" id="649198"/>
    <lineage>
        <taxon>Bacteria</taxon>
        <taxon>Pseudomonadati</taxon>
        <taxon>Pseudomonadota</taxon>
        <taxon>Alphaproteobacteria</taxon>
        <taxon>Hyphomicrobiales</taxon>
        <taxon>Amorphaceae</taxon>
        <taxon>Amorphus</taxon>
    </lineage>
</organism>
<keyword evidence="5" id="KW-0676">Redox-active center</keyword>
<evidence type="ECO:0000256" key="5">
    <source>
        <dbReference type="ARBA" id="ARBA00023284"/>
    </source>
</evidence>
<dbReference type="GO" id="GO:0030288">
    <property type="term" value="C:outer membrane-bounded periplasmic space"/>
    <property type="evidence" value="ECO:0007669"/>
    <property type="project" value="InterPro"/>
</dbReference>
<keyword evidence="6" id="KW-1133">Transmembrane helix</keyword>
<dbReference type="Pfam" id="PF08534">
    <property type="entry name" value="Redoxin"/>
    <property type="match status" value="1"/>
</dbReference>
<sequence length="211" mass="22461">MTARHDPDSPATEASDAPQTPRRSRLIWVLLIPLALFVVLSGVFLMQLLSGKDPSAIPSALIGKPAPATDLPAVAGLTTDGADIPGLDPAMLQGKASVVNVFASWCAPCRVEHPLLMELKQRGEVQMVGINYKDEPENARRFLGTFGNPYDIVGADETGRAAIEWGVYGVPETFVVGPDGTIRYKFVGPLTEEAFSGPFGAALDKARDEAS</sequence>
<dbReference type="InterPro" id="IPR013766">
    <property type="entry name" value="Thioredoxin_domain"/>
</dbReference>
<dbReference type="GO" id="GO:0015036">
    <property type="term" value="F:disulfide oxidoreductase activity"/>
    <property type="evidence" value="ECO:0007669"/>
    <property type="project" value="InterPro"/>
</dbReference>
<dbReference type="AlphaFoldDB" id="A0AAE3VS77"/>
<evidence type="ECO:0000256" key="4">
    <source>
        <dbReference type="ARBA" id="ARBA00023157"/>
    </source>
</evidence>
<comment type="caution">
    <text evidence="8">The sequence shown here is derived from an EMBL/GenBank/DDBJ whole genome shotgun (WGS) entry which is preliminary data.</text>
</comment>
<dbReference type="PROSITE" id="PS00194">
    <property type="entry name" value="THIOREDOXIN_1"/>
    <property type="match status" value="1"/>
</dbReference>
<dbReference type="InterPro" id="IPR050553">
    <property type="entry name" value="Thioredoxin_ResA/DsbE_sf"/>
</dbReference>
<dbReference type="PANTHER" id="PTHR42852">
    <property type="entry name" value="THIOL:DISULFIDE INTERCHANGE PROTEIN DSBE"/>
    <property type="match status" value="1"/>
</dbReference>
<protein>
    <submittedName>
        <fullName evidence="8">Cytochrome c biogenesis protein CcmG/thiol:disulfide interchange protein DsbE</fullName>
    </submittedName>
</protein>
<dbReference type="NCBIfam" id="TIGR00385">
    <property type="entry name" value="dsbE"/>
    <property type="match status" value="1"/>
</dbReference>
<feature type="transmembrane region" description="Helical" evidence="6">
    <location>
        <begin position="26"/>
        <end position="49"/>
    </location>
</feature>
<dbReference type="RefSeq" id="WP_306887127.1">
    <property type="nucleotide sequence ID" value="NZ_JAUSUL010000004.1"/>
</dbReference>
<evidence type="ECO:0000256" key="6">
    <source>
        <dbReference type="SAM" id="Phobius"/>
    </source>
</evidence>
<dbReference type="SUPFAM" id="SSF52833">
    <property type="entry name" value="Thioredoxin-like"/>
    <property type="match status" value="1"/>
</dbReference>
<proteinExistence type="inferred from homology"/>
<dbReference type="InterPro" id="IPR017937">
    <property type="entry name" value="Thioredoxin_CS"/>
</dbReference>
<dbReference type="Gene3D" id="3.40.30.10">
    <property type="entry name" value="Glutaredoxin"/>
    <property type="match status" value="1"/>
</dbReference>
<feature type="domain" description="Thioredoxin" evidence="7">
    <location>
        <begin position="60"/>
        <end position="208"/>
    </location>
</feature>
<evidence type="ECO:0000256" key="1">
    <source>
        <dbReference type="ARBA" id="ARBA00004196"/>
    </source>
</evidence>
<keyword evidence="4" id="KW-1015">Disulfide bond</keyword>
<keyword evidence="3" id="KW-0201">Cytochrome c-type biogenesis</keyword>
<dbReference type="InterPro" id="IPR036249">
    <property type="entry name" value="Thioredoxin-like_sf"/>
</dbReference>
<evidence type="ECO:0000256" key="3">
    <source>
        <dbReference type="ARBA" id="ARBA00022748"/>
    </source>
</evidence>
<dbReference type="EMBL" id="JAUSUL010000004">
    <property type="protein sequence ID" value="MDQ0317227.1"/>
    <property type="molecule type" value="Genomic_DNA"/>
</dbReference>
<evidence type="ECO:0000313" key="8">
    <source>
        <dbReference type="EMBL" id="MDQ0317227.1"/>
    </source>
</evidence>